<proteinExistence type="predicted"/>
<dbReference type="Proteomes" id="UP000294562">
    <property type="component" value="Unassembled WGS sequence"/>
</dbReference>
<organism evidence="2 3">
    <name type="scientific">Meridianimarinicoccus aquatilis</name>
    <dbReference type="NCBI Taxonomy" id="2552766"/>
    <lineage>
        <taxon>Bacteria</taxon>
        <taxon>Pseudomonadati</taxon>
        <taxon>Pseudomonadota</taxon>
        <taxon>Alphaproteobacteria</taxon>
        <taxon>Rhodobacterales</taxon>
        <taxon>Paracoccaceae</taxon>
        <taxon>Meridianimarinicoccus</taxon>
    </lineage>
</organism>
<comment type="caution">
    <text evidence="2">The sequence shown here is derived from an EMBL/GenBank/DDBJ whole genome shotgun (WGS) entry which is preliminary data.</text>
</comment>
<dbReference type="PANTHER" id="PTHR43798">
    <property type="entry name" value="MONOACYLGLYCEROL LIPASE"/>
    <property type="match status" value="1"/>
</dbReference>
<dbReference type="InterPro" id="IPR029058">
    <property type="entry name" value="AB_hydrolase_fold"/>
</dbReference>
<dbReference type="SUPFAM" id="SSF53474">
    <property type="entry name" value="alpha/beta-Hydrolases"/>
    <property type="match status" value="1"/>
</dbReference>
<keyword evidence="3" id="KW-1185">Reference proteome</keyword>
<dbReference type="EMBL" id="SMZO01000019">
    <property type="protein sequence ID" value="TDL87970.1"/>
    <property type="molecule type" value="Genomic_DNA"/>
</dbReference>
<dbReference type="OrthoDB" id="9804723at2"/>
<reference evidence="2 3" key="1">
    <citation type="submission" date="2019-03" db="EMBL/GenBank/DDBJ databases">
        <title>Rhodobacteraceae bacterium SM1902, a new member of the family Rhodobacteraceae isolated from Yantai.</title>
        <authorList>
            <person name="Sun Y."/>
        </authorList>
    </citation>
    <scope>NUCLEOTIDE SEQUENCE [LARGE SCALE GENOMIC DNA]</scope>
    <source>
        <strain evidence="2 3">SM1902</strain>
    </source>
</reference>
<dbReference type="PRINTS" id="PR00111">
    <property type="entry name" value="ABHYDROLASE"/>
</dbReference>
<accession>A0A4R6AUT3</accession>
<dbReference type="GO" id="GO:0016787">
    <property type="term" value="F:hydrolase activity"/>
    <property type="evidence" value="ECO:0007669"/>
    <property type="project" value="UniProtKB-KW"/>
</dbReference>
<gene>
    <name evidence="2" type="ORF">E2L05_10210</name>
</gene>
<dbReference type="InterPro" id="IPR017497">
    <property type="entry name" value="BchO"/>
</dbReference>
<dbReference type="Pfam" id="PF00561">
    <property type="entry name" value="Abhydrolase_1"/>
    <property type="match status" value="1"/>
</dbReference>
<dbReference type="InterPro" id="IPR000073">
    <property type="entry name" value="AB_hydrolase_1"/>
</dbReference>
<sequence length="293" mass="31376">MDWDRDLRDWPNAELSRRVRCRPHDWHVQKAGRGPCVLLLHGAGGSTHSFRDLIPDLAKDFQVVALDLPGQGLSRMGTRARCSLRPMADDIVALCAAEGWQPAAIIGHSAGGALALRMSQKMTAPDGQPPRIIGLNAALAPFDGIAGWLFPILAKMLVLNPLVPRLFSLSSGNPARVRKLIEGTGSTLKPEGLALYTRLIGDKDHVDATLRMMAQWDLTSLLDDLPNIAAQVTLIAADGDNAVPPETSVNAAAKMRNAQVIHLAGLGHLAHEEDPDRVAGVIRTALTDLAPGP</sequence>
<dbReference type="InterPro" id="IPR050266">
    <property type="entry name" value="AB_hydrolase_sf"/>
</dbReference>
<dbReference type="NCBIfam" id="TIGR03056">
    <property type="entry name" value="bchO_mg_che_rel"/>
    <property type="match status" value="1"/>
</dbReference>
<protein>
    <submittedName>
        <fullName evidence="2">Alpha/beta fold hydrolase</fullName>
    </submittedName>
</protein>
<feature type="domain" description="AB hydrolase-1" evidence="1">
    <location>
        <begin position="35"/>
        <end position="275"/>
    </location>
</feature>
<evidence type="ECO:0000313" key="3">
    <source>
        <dbReference type="Proteomes" id="UP000294562"/>
    </source>
</evidence>
<dbReference type="AlphaFoldDB" id="A0A4R6AUT3"/>
<evidence type="ECO:0000313" key="2">
    <source>
        <dbReference type="EMBL" id="TDL87970.1"/>
    </source>
</evidence>
<keyword evidence="2" id="KW-0378">Hydrolase</keyword>
<dbReference type="Gene3D" id="3.40.50.1820">
    <property type="entry name" value="alpha/beta hydrolase"/>
    <property type="match status" value="1"/>
</dbReference>
<evidence type="ECO:0000259" key="1">
    <source>
        <dbReference type="Pfam" id="PF00561"/>
    </source>
</evidence>
<dbReference type="RefSeq" id="WP_133342808.1">
    <property type="nucleotide sequence ID" value="NZ_SMZO01000019.1"/>
</dbReference>
<name>A0A4R6AUT3_9RHOB</name>